<dbReference type="InterPro" id="IPR037108">
    <property type="entry name" value="TM1727-like_C_sf"/>
</dbReference>
<dbReference type="RefSeq" id="WP_090163593.1">
    <property type="nucleotide sequence ID" value="NZ_FMWK01000014.1"/>
</dbReference>
<dbReference type="Proteomes" id="UP000199428">
    <property type="component" value="Unassembled WGS sequence"/>
</dbReference>
<gene>
    <name evidence="3" type="ORF">SAMN02910350_02320</name>
</gene>
<reference evidence="3 4" key="1">
    <citation type="submission" date="2016-10" db="EMBL/GenBank/DDBJ databases">
        <authorList>
            <person name="de Groot N.N."/>
        </authorList>
    </citation>
    <scope>NUCLEOTIDE SEQUENCE [LARGE SCALE GENOMIC DNA]</scope>
    <source>
        <strain evidence="3 4">DSM 10317</strain>
    </source>
</reference>
<dbReference type="Gene3D" id="1.10.1040.20">
    <property type="entry name" value="ProC-like, C-terminal domain"/>
    <property type="match status" value="1"/>
</dbReference>
<dbReference type="PANTHER" id="PTHR40459">
    <property type="entry name" value="CONSERVED HYPOTHETICAL ALANINE AND LEUCINE RICH PROTEIN"/>
    <property type="match status" value="1"/>
</dbReference>
<protein>
    <submittedName>
        <fullName evidence="3">Predicted oxidoreductase, contains short-chain dehydrogenase (SDR) and DUF2520 domains</fullName>
    </submittedName>
</protein>
<proteinExistence type="predicted"/>
<evidence type="ECO:0000259" key="1">
    <source>
        <dbReference type="Pfam" id="PF10727"/>
    </source>
</evidence>
<dbReference type="Gene3D" id="3.40.50.720">
    <property type="entry name" value="NAD(P)-binding Rossmann-like Domain"/>
    <property type="match status" value="1"/>
</dbReference>
<dbReference type="InterPro" id="IPR019665">
    <property type="entry name" value="OxRdtase/DH_put_Rossmann_dom"/>
</dbReference>
<dbReference type="AlphaFoldDB" id="A0A1G5S2F1"/>
<evidence type="ECO:0000259" key="2">
    <source>
        <dbReference type="Pfam" id="PF10728"/>
    </source>
</evidence>
<dbReference type="PANTHER" id="PTHR40459:SF1">
    <property type="entry name" value="CONSERVED HYPOTHETICAL ALANINE AND LEUCINE RICH PROTEIN"/>
    <property type="match status" value="1"/>
</dbReference>
<feature type="domain" description="DUF2520" evidence="2">
    <location>
        <begin position="133"/>
        <end position="257"/>
    </location>
</feature>
<dbReference type="InterPro" id="IPR036291">
    <property type="entry name" value="NAD(P)-bd_dom_sf"/>
</dbReference>
<dbReference type="SUPFAM" id="SSF51735">
    <property type="entry name" value="NAD(P)-binding Rossmann-fold domains"/>
    <property type="match status" value="1"/>
</dbReference>
<dbReference type="EMBL" id="FMWK01000014">
    <property type="protein sequence ID" value="SCZ80493.1"/>
    <property type="molecule type" value="Genomic_DNA"/>
</dbReference>
<dbReference type="InterPro" id="IPR018931">
    <property type="entry name" value="DUF2520"/>
</dbReference>
<dbReference type="Pfam" id="PF10727">
    <property type="entry name" value="Rossmann-like"/>
    <property type="match status" value="1"/>
</dbReference>
<evidence type="ECO:0000313" key="3">
    <source>
        <dbReference type="EMBL" id="SCZ80493.1"/>
    </source>
</evidence>
<dbReference type="SUPFAM" id="SSF48179">
    <property type="entry name" value="6-phosphogluconate dehydrogenase C-terminal domain-like"/>
    <property type="match status" value="1"/>
</dbReference>
<dbReference type="InterPro" id="IPR008927">
    <property type="entry name" value="6-PGluconate_DH-like_C_sf"/>
</dbReference>
<organism evidence="3 4">
    <name type="scientific">Pseudobutyrivibrio xylanivorans</name>
    <dbReference type="NCBI Taxonomy" id="185007"/>
    <lineage>
        <taxon>Bacteria</taxon>
        <taxon>Bacillati</taxon>
        <taxon>Bacillota</taxon>
        <taxon>Clostridia</taxon>
        <taxon>Lachnospirales</taxon>
        <taxon>Lachnospiraceae</taxon>
        <taxon>Pseudobutyrivibrio</taxon>
    </lineage>
</organism>
<sequence>MKVGFVGAGKVGCSLGMLFETTQHNLAGYYSRTSSSAESAADFTKSKHFQNLETLIEECDTVFITVPDDSISTVWDSIKHMSIAGKMICHCSGSLSSNIFKDIEETGAYGFSVHPLLAVSDRYRSYQELPKALFTIEGDAAHIADIKALLEKSGLKYSVINADVKTRYHGAAVMCSNLVVALIQAAEDELRICGFSEELLSDAIAPLLTGNVNKVLKVGTKDALTGPIERNDVRTVGNHLNTFDGIDRQVYKTLSLKTLDVAKQKHPETDYSELELLLKNQED</sequence>
<dbReference type="Pfam" id="PF10728">
    <property type="entry name" value="DUF2520"/>
    <property type="match status" value="1"/>
</dbReference>
<accession>A0A1G5S2F1</accession>
<feature type="domain" description="Putative oxidoreductase/dehydrogenase Rossmann-like" evidence="1">
    <location>
        <begin position="1"/>
        <end position="115"/>
    </location>
</feature>
<name>A0A1G5S2F1_PSEXY</name>
<evidence type="ECO:0000313" key="4">
    <source>
        <dbReference type="Proteomes" id="UP000199428"/>
    </source>
</evidence>